<dbReference type="Pfam" id="PF20694">
    <property type="entry name" value="TRADD-like_N"/>
    <property type="match status" value="1"/>
</dbReference>
<reference evidence="3 4" key="1">
    <citation type="journal article" date="2020" name="ISME J.">
        <title>Comparative genomics reveals insights into cyanobacterial evolution and habitat adaptation.</title>
        <authorList>
            <person name="Chen M.Y."/>
            <person name="Teng W.K."/>
            <person name="Zhao L."/>
            <person name="Hu C.X."/>
            <person name="Zhou Y.K."/>
            <person name="Han B.P."/>
            <person name="Song L.R."/>
            <person name="Shu W.S."/>
        </authorList>
    </citation>
    <scope>NUCLEOTIDE SEQUENCE [LARGE SCALE GENOMIC DNA]</scope>
    <source>
        <strain evidence="3 4">FACHB-1370</strain>
    </source>
</reference>
<comment type="caution">
    <text evidence="3">The sequence shown here is derived from an EMBL/GenBank/DDBJ whole genome shotgun (WGS) entry which is preliminary data.</text>
</comment>
<keyword evidence="4" id="KW-1185">Reference proteome</keyword>
<dbReference type="Pfam" id="PF19959">
    <property type="entry name" value="EAD4"/>
    <property type="match status" value="1"/>
</dbReference>
<dbReference type="InterPro" id="IPR014951">
    <property type="entry name" value="DUF1822"/>
</dbReference>
<feature type="domain" description="Effector-associated" evidence="1">
    <location>
        <begin position="31"/>
        <end position="149"/>
    </location>
</feature>
<dbReference type="InterPro" id="IPR049341">
    <property type="entry name" value="TRADD-like_N"/>
</dbReference>
<evidence type="ECO:0000313" key="3">
    <source>
        <dbReference type="EMBL" id="MBD2546294.1"/>
    </source>
</evidence>
<dbReference type="InterPro" id="IPR045434">
    <property type="entry name" value="EAD4"/>
</dbReference>
<evidence type="ECO:0000259" key="1">
    <source>
        <dbReference type="Pfam" id="PF19959"/>
    </source>
</evidence>
<dbReference type="EMBL" id="JACJSK010000035">
    <property type="protein sequence ID" value="MBD2546294.1"/>
    <property type="molecule type" value="Genomic_DNA"/>
</dbReference>
<proteinExistence type="predicted"/>
<gene>
    <name evidence="3" type="ORF">H6G72_21100</name>
</gene>
<protein>
    <submittedName>
        <fullName evidence="3">DUF1822 family protein</fullName>
    </submittedName>
</protein>
<organism evidence="3 4">
    <name type="scientific">Planktothricoides raciborskii FACHB-1370</name>
    <dbReference type="NCBI Taxonomy" id="2949576"/>
    <lineage>
        <taxon>Bacteria</taxon>
        <taxon>Bacillati</taxon>
        <taxon>Cyanobacteriota</taxon>
        <taxon>Cyanophyceae</taxon>
        <taxon>Oscillatoriophycideae</taxon>
        <taxon>Oscillatoriales</taxon>
        <taxon>Oscillatoriaceae</taxon>
        <taxon>Planktothricoides</taxon>
    </lineage>
</organism>
<dbReference type="Proteomes" id="UP000641954">
    <property type="component" value="Unassembled WGS sequence"/>
</dbReference>
<name>A0ABR8EHE9_9CYAN</name>
<sequence>MMLPSPMIDLLIYLWLYLEVRMPQRKNLTWGKIPRERVSRFLQVLLDSRNYSPELLQVEWQVGQRDRYRLLVHYTTKANIVKLMTKMPYPSEKKKAEIQDAIAHLEELQILTDLRQVKTGAKAEKLSFYLDLTSQNSSKIMNFVLEKQWFKKSLYSSDRPNHRGDEETIPENRDAAIASANYDYQLTAEIEQQGNHKIVRWQIKLYGNLAELTPESLKKIQTVVREIAGDDAQNIMNITAGSIIIEFAGSEAGFKRIQSLFNRGDLTEIAGLPVEAVAAIAPMEDSVNLSQWRPDIFSAGWQAIASLLSSTQMQLAFGWRSAWQAEIIGGQRINIAGISLVLVIALAQETEAKARICVQVHPTPASNHLPANLELTLLDLERNPILTTAIANATSGFLQLDFRGDQGEPFTVKISLDNDIINQNFTI</sequence>
<evidence type="ECO:0000259" key="2">
    <source>
        <dbReference type="Pfam" id="PF20694"/>
    </source>
</evidence>
<feature type="domain" description="TRADD-like N-terminal" evidence="2">
    <location>
        <begin position="214"/>
        <end position="277"/>
    </location>
</feature>
<dbReference type="Pfam" id="PF08852">
    <property type="entry name" value="DUF1822"/>
    <property type="match status" value="1"/>
</dbReference>
<evidence type="ECO:0000313" key="4">
    <source>
        <dbReference type="Proteomes" id="UP000641954"/>
    </source>
</evidence>
<accession>A0ABR8EHE9</accession>